<dbReference type="InterPro" id="IPR001841">
    <property type="entry name" value="Znf_RING"/>
</dbReference>
<dbReference type="InterPro" id="IPR031248">
    <property type="entry name" value="RNF213"/>
</dbReference>
<dbReference type="OrthoDB" id="2423195at2759"/>
<evidence type="ECO:0000256" key="1">
    <source>
        <dbReference type="ARBA" id="ARBA00022723"/>
    </source>
</evidence>
<gene>
    <name evidence="6" type="ORF">DAT39_022451</name>
</gene>
<evidence type="ECO:0000256" key="2">
    <source>
        <dbReference type="ARBA" id="ARBA00022771"/>
    </source>
</evidence>
<dbReference type="GO" id="GO:0004842">
    <property type="term" value="F:ubiquitin-protein transferase activity"/>
    <property type="evidence" value="ECO:0007669"/>
    <property type="project" value="InterPro"/>
</dbReference>
<evidence type="ECO:0000256" key="4">
    <source>
        <dbReference type="PROSITE-ProRule" id="PRU00175"/>
    </source>
</evidence>
<reference evidence="6" key="1">
    <citation type="submission" date="2020-07" db="EMBL/GenBank/DDBJ databases">
        <title>Clarias magur genome sequencing, assembly and annotation.</title>
        <authorList>
            <person name="Kushwaha B."/>
            <person name="Kumar R."/>
            <person name="Das P."/>
            <person name="Joshi C.G."/>
            <person name="Kumar D."/>
            <person name="Nagpure N.S."/>
            <person name="Pandey M."/>
            <person name="Agarwal S."/>
            <person name="Srivastava S."/>
            <person name="Singh M."/>
            <person name="Sahoo L."/>
            <person name="Jayasankar P."/>
            <person name="Meher P.K."/>
            <person name="Koringa P.G."/>
            <person name="Iquebal M.A."/>
            <person name="Das S.P."/>
            <person name="Bit A."/>
            <person name="Patnaik S."/>
            <person name="Patel N."/>
            <person name="Shah T.M."/>
            <person name="Hinsu A."/>
            <person name="Jena J.K."/>
        </authorList>
    </citation>
    <scope>NUCLEOTIDE SEQUENCE</scope>
    <source>
        <strain evidence="6">CIFAMagur01</strain>
        <tissue evidence="6">Testis</tissue>
    </source>
</reference>
<sequence length="640" mass="72840">DVLVDTLLLMKKSLQKGILKLRDKADNTQRATTRVEILHGLLQKKYTVSDAFIKSLERRIVRFLSEQEKIKGKENWVVAQALSDLFVAEGSSFRHVLWVHLEDSVASALAHILAVIDGDNNLENLIKDQPSEKTDFWLRVFQEDQWDLLKIPSFSETLTRLTPRLYHDLTGNDPDGVPLPWLYAVNKYMHDNHQLLYSLSLQNTDVATAGEATEALKQVLQGLQPKESELKDLSSCQQWLKKVKSVSVAVDLILSDDSLVTLRGENAEMLLSEIRVVCGYCDKDFTEDDTAEVECGHMFHLSCLRGHSDTQCRTCRKPITRDYKPCGVVAKGTFLKVNRFRRKCNSFFVEFMWNFSSSKEQLTDKVLNNLMDYVRCSPAPEASSGRSTLQQYMKPDPAVQSLILKILLKCGMEETAPQLQRFIEEAVKSNERNADEIYFMVVRSIEDHIHFSSQGCLINKAIKCLSTCVFSESDQNMISEDLHTIAKLRFAITVASDAIRTVLSKVEADDSRHLLRNLEEFLSNTGNPWIQIFLLRNICETHGSSFIYQLGQSEKLWWTIPSHVLKEQQDMSKQTVDQFQMYGEMYKKITLDSFIALEEPSHEIAQEFDNSSPCFYVCMALAAVRQAAQNKASTNNSGSL</sequence>
<evidence type="ECO:0000313" key="6">
    <source>
        <dbReference type="EMBL" id="KAF5886724.1"/>
    </source>
</evidence>
<dbReference type="EMBL" id="QNUK01001160">
    <property type="protein sequence ID" value="KAF5886724.1"/>
    <property type="molecule type" value="Genomic_DNA"/>
</dbReference>
<evidence type="ECO:0000256" key="3">
    <source>
        <dbReference type="ARBA" id="ARBA00022833"/>
    </source>
</evidence>
<evidence type="ECO:0000313" key="7">
    <source>
        <dbReference type="Proteomes" id="UP000727407"/>
    </source>
</evidence>
<dbReference type="Gene3D" id="3.30.40.10">
    <property type="entry name" value="Zinc/RING finger domain, C3HC4 (zinc finger)"/>
    <property type="match status" value="1"/>
</dbReference>
<evidence type="ECO:0000259" key="5">
    <source>
        <dbReference type="PROSITE" id="PS50089"/>
    </source>
</evidence>
<dbReference type="InterPro" id="IPR013083">
    <property type="entry name" value="Znf_RING/FYVE/PHD"/>
</dbReference>
<dbReference type="PANTHER" id="PTHR22605">
    <property type="entry name" value="RZ-TYPE DOMAIN-CONTAINING PROTEIN"/>
    <property type="match status" value="1"/>
</dbReference>
<keyword evidence="3" id="KW-0862">Zinc</keyword>
<name>A0A8J4WPZ4_CLAMG</name>
<keyword evidence="2 4" id="KW-0863">Zinc-finger</keyword>
<dbReference type="PANTHER" id="PTHR22605:SF16">
    <property type="entry name" value="E3 UBIQUITIN-PROTEIN LIGASE RNF213"/>
    <property type="match status" value="1"/>
</dbReference>
<dbReference type="AlphaFoldDB" id="A0A8J4WPZ4"/>
<organism evidence="6 7">
    <name type="scientific">Clarias magur</name>
    <name type="common">Asian catfish</name>
    <name type="synonym">Macropteronotus magur</name>
    <dbReference type="NCBI Taxonomy" id="1594786"/>
    <lineage>
        <taxon>Eukaryota</taxon>
        <taxon>Metazoa</taxon>
        <taxon>Chordata</taxon>
        <taxon>Craniata</taxon>
        <taxon>Vertebrata</taxon>
        <taxon>Euteleostomi</taxon>
        <taxon>Actinopterygii</taxon>
        <taxon>Neopterygii</taxon>
        <taxon>Teleostei</taxon>
        <taxon>Ostariophysi</taxon>
        <taxon>Siluriformes</taxon>
        <taxon>Clariidae</taxon>
        <taxon>Clarias</taxon>
    </lineage>
</organism>
<dbReference type="SUPFAM" id="SSF57850">
    <property type="entry name" value="RING/U-box"/>
    <property type="match status" value="1"/>
</dbReference>
<dbReference type="GO" id="GO:0016887">
    <property type="term" value="F:ATP hydrolysis activity"/>
    <property type="evidence" value="ECO:0007669"/>
    <property type="project" value="InterPro"/>
</dbReference>
<feature type="non-terminal residue" evidence="6">
    <location>
        <position position="1"/>
    </location>
</feature>
<keyword evidence="1" id="KW-0479">Metal-binding</keyword>
<comment type="caution">
    <text evidence="6">The sequence shown here is derived from an EMBL/GenBank/DDBJ whole genome shotgun (WGS) entry which is preliminary data.</text>
</comment>
<feature type="domain" description="RING-type" evidence="5">
    <location>
        <begin position="278"/>
        <end position="316"/>
    </location>
</feature>
<dbReference type="GO" id="GO:0008270">
    <property type="term" value="F:zinc ion binding"/>
    <property type="evidence" value="ECO:0007669"/>
    <property type="project" value="UniProtKB-KW"/>
</dbReference>
<protein>
    <submittedName>
        <fullName evidence="6">E3 ubiquitin-protein ligase</fullName>
    </submittedName>
</protein>
<proteinExistence type="predicted"/>
<keyword evidence="7" id="KW-1185">Reference proteome</keyword>
<accession>A0A8J4WPZ4</accession>
<dbReference type="PROSITE" id="PS50089">
    <property type="entry name" value="ZF_RING_2"/>
    <property type="match status" value="1"/>
</dbReference>
<dbReference type="Proteomes" id="UP000727407">
    <property type="component" value="Unassembled WGS sequence"/>
</dbReference>
<feature type="non-terminal residue" evidence="6">
    <location>
        <position position="640"/>
    </location>
</feature>